<dbReference type="EMBL" id="CP000496">
    <property type="protein sequence ID" value="ABN64417.1"/>
    <property type="molecule type" value="Genomic_DNA"/>
</dbReference>
<keyword evidence="2 6" id="KW-0812">Transmembrane</keyword>
<reference evidence="7 8" key="1">
    <citation type="journal article" date="2007" name="Nat. Biotechnol.">
        <title>Genome sequence of the lignocellulose-bioconverting and xylose-fermenting yeast Pichia stipitis.</title>
        <authorList>
            <person name="Jeffries T.W."/>
            <person name="Grigoriev I.V."/>
            <person name="Grimwood J."/>
            <person name="Laplaza J.M."/>
            <person name="Aerts A."/>
            <person name="Salamov A."/>
            <person name="Schmutz J."/>
            <person name="Lindquist E."/>
            <person name="Dehal P."/>
            <person name="Shapiro H."/>
            <person name="Jin Y.S."/>
            <person name="Passoth V."/>
            <person name="Richardson P.M."/>
        </authorList>
    </citation>
    <scope>NUCLEOTIDE SEQUENCE [LARGE SCALE GENOMIC DNA]</scope>
    <source>
        <strain evidence="8">ATCC 58785 / CBS 6054 / NBRC 10063 / NRRL Y-11545</strain>
    </source>
</reference>
<dbReference type="GO" id="GO:0016020">
    <property type="term" value="C:membrane"/>
    <property type="evidence" value="ECO:0007669"/>
    <property type="project" value="UniProtKB-SubCell"/>
</dbReference>
<feature type="transmembrane region" description="Helical" evidence="6">
    <location>
        <begin position="109"/>
        <end position="129"/>
    </location>
</feature>
<feature type="transmembrane region" description="Helical" evidence="6">
    <location>
        <begin position="136"/>
        <end position="154"/>
    </location>
</feature>
<name>A3LP28_PICST</name>
<evidence type="ECO:0000256" key="3">
    <source>
        <dbReference type="ARBA" id="ARBA00022989"/>
    </source>
</evidence>
<evidence type="ECO:0000256" key="5">
    <source>
        <dbReference type="SAM" id="MobiDB-lite"/>
    </source>
</evidence>
<evidence type="ECO:0008006" key="9">
    <source>
        <dbReference type="Google" id="ProtNLM"/>
    </source>
</evidence>
<sequence length="531" mass="58832">MSDEKTQAQLEINSTAGDSSDAVNKTSDDFHDHIELKRHTSAEIESSGNWYDKKVSIFGTKYGFRFSNAMTQVVMLSFVVFMTPGMFNALSGIGAAINDVKTSDNANVALYSTFASVGFFGGTICNTIGVRASLMFGGMGYALYAASLLCFYHTENKGFVIFAGAFLGVCASVLWSAQGTIIMSYPTEGTKGRAIMVFWFIFNFGAVIGAIIPLADNLENKSSAVNDGTFIAFIILMSLGSIIAYFMLPMSKVYKSDGTRVMTQKHPYWKDELFGLGKLLWREPKILLMFPMFFASNWFYTYQFNDFNAGRFNVRTRSLNSLLYWFSQMIGALFIGSILDLKYFTRANRARIGWFIIFVLGMGIWGGGLKFQQQFTRKDVTIQAPATEPRLAPIDFKDGGYIGPMFLYIFYGVYDAIFQSFILWTLGALSNNPKKTALYAGFYKGIQSAGAAIAWRLDALETPYMDMFASSWGLVHGSLVIAAPLVLFKITNHTEAEEDGMDKVVDADELTSVKSTGPHSIALPENIDSKV</sequence>
<proteinExistence type="predicted"/>
<dbReference type="Gene3D" id="1.20.1250.20">
    <property type="entry name" value="MFS general substrate transporter like domains"/>
    <property type="match status" value="1"/>
</dbReference>
<dbReference type="Pfam" id="PF05978">
    <property type="entry name" value="UNC-93"/>
    <property type="match status" value="1"/>
</dbReference>
<dbReference type="CDD" id="cd06178">
    <property type="entry name" value="MFS_unc93-like"/>
    <property type="match status" value="1"/>
</dbReference>
<dbReference type="InterPro" id="IPR051617">
    <property type="entry name" value="UNC-93-like_regulator"/>
</dbReference>
<dbReference type="GeneID" id="4836812"/>
<dbReference type="InterPro" id="IPR036259">
    <property type="entry name" value="MFS_trans_sf"/>
</dbReference>
<feature type="transmembrane region" description="Helical" evidence="6">
    <location>
        <begin position="353"/>
        <end position="371"/>
    </location>
</feature>
<dbReference type="PANTHER" id="PTHR23294">
    <property type="entry name" value="ET TRANSLATION PRODUCT-RELATED"/>
    <property type="match status" value="1"/>
</dbReference>
<comment type="subcellular location">
    <subcellularLocation>
        <location evidence="1">Membrane</location>
        <topology evidence="1">Multi-pass membrane protein</topology>
    </subcellularLocation>
</comment>
<keyword evidence="8" id="KW-1185">Reference proteome</keyword>
<feature type="transmembrane region" description="Helical" evidence="6">
    <location>
        <begin position="322"/>
        <end position="341"/>
    </location>
</feature>
<dbReference type="HOGENOM" id="CLU_030884_1_2_1"/>
<dbReference type="SUPFAM" id="SSF103473">
    <property type="entry name" value="MFS general substrate transporter"/>
    <property type="match status" value="1"/>
</dbReference>
<keyword evidence="4 6" id="KW-0472">Membrane</keyword>
<evidence type="ECO:0000313" key="8">
    <source>
        <dbReference type="Proteomes" id="UP000002258"/>
    </source>
</evidence>
<feature type="transmembrane region" description="Helical" evidence="6">
    <location>
        <begin position="73"/>
        <end position="97"/>
    </location>
</feature>
<dbReference type="PANTHER" id="PTHR23294:SF59">
    <property type="entry name" value="UNC93-LIKE PROTEIN C922.05C"/>
    <property type="match status" value="1"/>
</dbReference>
<evidence type="ECO:0000256" key="6">
    <source>
        <dbReference type="SAM" id="Phobius"/>
    </source>
</evidence>
<dbReference type="InParanoid" id="A3LP28"/>
<evidence type="ECO:0000256" key="2">
    <source>
        <dbReference type="ARBA" id="ARBA00022692"/>
    </source>
</evidence>
<dbReference type="KEGG" id="pic:PICST_29800"/>
<dbReference type="InterPro" id="IPR010291">
    <property type="entry name" value="Ion_channel_UNC-93"/>
</dbReference>
<organism evidence="7 8">
    <name type="scientific">Scheffersomyces stipitis (strain ATCC 58785 / CBS 6054 / NBRC 10063 / NRRL Y-11545)</name>
    <name type="common">Yeast</name>
    <name type="synonym">Pichia stipitis</name>
    <dbReference type="NCBI Taxonomy" id="322104"/>
    <lineage>
        <taxon>Eukaryota</taxon>
        <taxon>Fungi</taxon>
        <taxon>Dikarya</taxon>
        <taxon>Ascomycota</taxon>
        <taxon>Saccharomycotina</taxon>
        <taxon>Pichiomycetes</taxon>
        <taxon>Debaryomycetaceae</taxon>
        <taxon>Scheffersomyces</taxon>
    </lineage>
</organism>
<feature type="transmembrane region" description="Helical" evidence="6">
    <location>
        <begin position="230"/>
        <end position="248"/>
    </location>
</feature>
<feature type="region of interest" description="Disordered" evidence="5">
    <location>
        <begin position="1"/>
        <end position="24"/>
    </location>
</feature>
<feature type="transmembrane region" description="Helical" evidence="6">
    <location>
        <begin position="286"/>
        <end position="302"/>
    </location>
</feature>
<feature type="compositionally biased region" description="Polar residues" evidence="5">
    <location>
        <begin position="7"/>
        <end position="24"/>
    </location>
</feature>
<dbReference type="AlphaFoldDB" id="A3LP28"/>
<dbReference type="RefSeq" id="XP_001382446.1">
    <property type="nucleotide sequence ID" value="XM_001382409.1"/>
</dbReference>
<feature type="transmembrane region" description="Helical" evidence="6">
    <location>
        <begin position="405"/>
        <end position="426"/>
    </location>
</feature>
<keyword evidence="3 6" id="KW-1133">Transmembrane helix</keyword>
<gene>
    <name evidence="7" type="ORF">PICST_29800</name>
</gene>
<protein>
    <recommendedName>
        <fullName evidence="9">DUF895 domain membrane protein</fullName>
    </recommendedName>
</protein>
<dbReference type="OrthoDB" id="196103at2759"/>
<feature type="transmembrane region" description="Helical" evidence="6">
    <location>
        <begin position="194"/>
        <end position="215"/>
    </location>
</feature>
<dbReference type="OMA" id="AYWFMGA"/>
<accession>A3LP28</accession>
<dbReference type="Proteomes" id="UP000002258">
    <property type="component" value="Chromosome 2"/>
</dbReference>
<dbReference type="STRING" id="322104.A3LP28"/>
<evidence type="ECO:0000256" key="1">
    <source>
        <dbReference type="ARBA" id="ARBA00004141"/>
    </source>
</evidence>
<dbReference type="eggNOG" id="KOG3098">
    <property type="taxonomic scope" value="Eukaryota"/>
</dbReference>
<feature type="transmembrane region" description="Helical" evidence="6">
    <location>
        <begin position="160"/>
        <end position="182"/>
    </location>
</feature>
<evidence type="ECO:0000256" key="4">
    <source>
        <dbReference type="ARBA" id="ARBA00023136"/>
    </source>
</evidence>
<evidence type="ECO:0000313" key="7">
    <source>
        <dbReference type="EMBL" id="ABN64417.1"/>
    </source>
</evidence>
<feature type="transmembrane region" description="Helical" evidence="6">
    <location>
        <begin position="469"/>
        <end position="488"/>
    </location>
</feature>